<evidence type="ECO:0000259" key="7">
    <source>
        <dbReference type="Pfam" id="PF16874"/>
    </source>
</evidence>
<organism evidence="9 10">
    <name type="scientific">Lactiplantibacillus daowaiensis</name>
    <dbReference type="NCBI Taxonomy" id="2559918"/>
    <lineage>
        <taxon>Bacteria</taxon>
        <taxon>Bacillati</taxon>
        <taxon>Bacillota</taxon>
        <taxon>Bacilli</taxon>
        <taxon>Lactobacillales</taxon>
        <taxon>Lactobacillaceae</taxon>
        <taxon>Lactiplantibacillus</taxon>
    </lineage>
</organism>
<evidence type="ECO:0000256" key="3">
    <source>
        <dbReference type="ARBA" id="ARBA00012755"/>
    </source>
</evidence>
<evidence type="ECO:0000256" key="2">
    <source>
        <dbReference type="ARBA" id="ARBA00006202"/>
    </source>
</evidence>
<evidence type="ECO:0000256" key="5">
    <source>
        <dbReference type="ARBA" id="ARBA00023295"/>
    </source>
</evidence>
<dbReference type="Proteomes" id="UP001596282">
    <property type="component" value="Unassembled WGS sequence"/>
</dbReference>
<gene>
    <name evidence="9" type="ORF">ACFP5Y_08410</name>
</gene>
<dbReference type="RefSeq" id="WP_137629232.1">
    <property type="nucleotide sequence ID" value="NZ_BJDJ01000019.1"/>
</dbReference>
<dbReference type="InterPro" id="IPR013780">
    <property type="entry name" value="Glyco_hydro_b"/>
</dbReference>
<dbReference type="PROSITE" id="PS00512">
    <property type="entry name" value="ALPHA_GALACTOSIDASE"/>
    <property type="match status" value="1"/>
</dbReference>
<dbReference type="Pfam" id="PF02065">
    <property type="entry name" value="Melibiase"/>
    <property type="match status" value="1"/>
</dbReference>
<keyword evidence="4 6" id="KW-0378">Hydrolase</keyword>
<protein>
    <recommendedName>
        <fullName evidence="3 6">Alpha-galactosidase</fullName>
        <ecNumber evidence="3 6">3.2.1.22</ecNumber>
    </recommendedName>
</protein>
<dbReference type="InterPro" id="IPR013785">
    <property type="entry name" value="Aldolase_TIM"/>
</dbReference>
<evidence type="ECO:0000256" key="1">
    <source>
        <dbReference type="ARBA" id="ARBA00001255"/>
    </source>
</evidence>
<reference evidence="10" key="1">
    <citation type="journal article" date="2019" name="Int. J. Syst. Evol. Microbiol.">
        <title>The Global Catalogue of Microorganisms (GCM) 10K type strain sequencing project: providing services to taxonomists for standard genome sequencing and annotation.</title>
        <authorList>
            <consortium name="The Broad Institute Genomics Platform"/>
            <consortium name="The Broad Institute Genome Sequencing Center for Infectious Disease"/>
            <person name="Wu L."/>
            <person name="Ma J."/>
        </authorList>
    </citation>
    <scope>NUCLEOTIDE SEQUENCE [LARGE SCALE GENOMIC DNA]</scope>
    <source>
        <strain evidence="10">CCM 8933</strain>
    </source>
</reference>
<proteinExistence type="inferred from homology"/>
<dbReference type="InterPro" id="IPR000111">
    <property type="entry name" value="Glyco_hydro_27/36_CS"/>
</dbReference>
<dbReference type="Gene3D" id="2.60.40.1180">
    <property type="entry name" value="Golgi alpha-mannosidase II"/>
    <property type="match status" value="1"/>
</dbReference>
<dbReference type="Pfam" id="PF16875">
    <property type="entry name" value="Glyco_hydro_36N"/>
    <property type="match status" value="1"/>
</dbReference>
<evidence type="ECO:0000259" key="8">
    <source>
        <dbReference type="Pfam" id="PF16875"/>
    </source>
</evidence>
<evidence type="ECO:0000313" key="10">
    <source>
        <dbReference type="Proteomes" id="UP001596282"/>
    </source>
</evidence>
<comment type="similarity">
    <text evidence="2">Belongs to the glycosyl hydrolase 36 family.</text>
</comment>
<evidence type="ECO:0000313" key="9">
    <source>
        <dbReference type="EMBL" id="MFC6181239.1"/>
    </source>
</evidence>
<accession>A0ABW1S0L5</accession>
<dbReference type="Gene3D" id="2.70.98.60">
    <property type="entry name" value="alpha-galactosidase from lactobacil brevis"/>
    <property type="match status" value="1"/>
</dbReference>
<dbReference type="InterPro" id="IPR050985">
    <property type="entry name" value="Alpha-glycosidase_related"/>
</dbReference>
<dbReference type="InterPro" id="IPR038417">
    <property type="entry name" value="Alpga-gal_N_sf"/>
</dbReference>
<comment type="caution">
    <text evidence="9">The sequence shown here is derived from an EMBL/GenBank/DDBJ whole genome shotgun (WGS) entry which is preliminary data.</text>
</comment>
<dbReference type="PANTHER" id="PTHR43053">
    <property type="entry name" value="GLYCOSIDASE FAMILY 31"/>
    <property type="match status" value="1"/>
</dbReference>
<dbReference type="InterPro" id="IPR002252">
    <property type="entry name" value="Glyco_hydro_36"/>
</dbReference>
<dbReference type="InterPro" id="IPR017853">
    <property type="entry name" value="GH"/>
</dbReference>
<dbReference type="CDD" id="cd14791">
    <property type="entry name" value="GH36"/>
    <property type="match status" value="1"/>
</dbReference>
<evidence type="ECO:0000256" key="4">
    <source>
        <dbReference type="ARBA" id="ARBA00022801"/>
    </source>
</evidence>
<name>A0ABW1S0L5_9LACO</name>
<dbReference type="EMBL" id="JBHSSC010000035">
    <property type="protein sequence ID" value="MFC6181239.1"/>
    <property type="molecule type" value="Genomic_DNA"/>
</dbReference>
<dbReference type="SUPFAM" id="SSF51445">
    <property type="entry name" value="(Trans)glycosidases"/>
    <property type="match status" value="1"/>
</dbReference>
<dbReference type="PRINTS" id="PR00743">
    <property type="entry name" value="GLHYDRLASE36"/>
</dbReference>
<dbReference type="EC" id="3.2.1.22" evidence="3 6"/>
<dbReference type="InterPro" id="IPR031704">
    <property type="entry name" value="Glyco_hydro_36_N"/>
</dbReference>
<dbReference type="Pfam" id="PF16874">
    <property type="entry name" value="Glyco_hydro_36C"/>
    <property type="match status" value="1"/>
</dbReference>
<evidence type="ECO:0000256" key="6">
    <source>
        <dbReference type="PIRNR" id="PIRNR005536"/>
    </source>
</evidence>
<dbReference type="Gene3D" id="3.20.20.70">
    <property type="entry name" value="Aldolase class I"/>
    <property type="match status" value="1"/>
</dbReference>
<dbReference type="PANTHER" id="PTHR43053:SF3">
    <property type="entry name" value="ALPHA-GALACTOSIDASE C-RELATED"/>
    <property type="match status" value="1"/>
</dbReference>
<dbReference type="PIRSF" id="PIRSF005536">
    <property type="entry name" value="Agal"/>
    <property type="match status" value="1"/>
</dbReference>
<dbReference type="InterPro" id="IPR031705">
    <property type="entry name" value="Glyco_hydro_36_C"/>
</dbReference>
<feature type="domain" description="Glycosyl hydrolase family 36 N-terminal" evidence="8">
    <location>
        <begin position="33"/>
        <end position="289"/>
    </location>
</feature>
<keyword evidence="10" id="KW-1185">Reference proteome</keyword>
<sequence length="737" mass="82597">MTTPALIHFDPESQVFHLTNGRISYLLAIETGGYVGQLYFGQAIQHYHGQLKYPHRDRGFSGNLPGSLDRAYSLDTLAREYSSQGDGDFRTPALVVQQADGSQAARLIYQDYQLTPGKPKLAGLPAAYVVEPDEAQTLTVRLKDPVSELVVALRYTIYRDYDIVARSVNISNAGSTTVQLAKVASMQLDFATQDFEVISLPGGHVNERHLQREKVGYGVKNFSSRRGTSSHQMNPFIALCTPTTDENQGEVYGFNLVYSGNHLESVEKDQFDQTRVTIGINPDQFNWRLTPGDSFQAPEVLMAYSATGLNGMSQAYHHLLRERVARGKHQFAERPIVVNNWEATFWHFNADQLKPIVAEAKHLGIEMFVLDDGWFGHRDDDNSSLGDWQVMASKFPDGLSGFANYVHQQGLKFGMWFEPEMISFDSDLYQAHPDYLLQVPGRAPSPARNQYVLDMGRAEVRQNVHDQLAALLKTGQIDYIKWDMNRNLTDLYSPALPADQQGEVSHRYVLGVYALLEALTSEFPDVLWEGCSGGGGRFDAGWLYYMPQSWTSDNTDAVARMTIQYGTSLAYPISATTAHVSVAPNQQTGRPTSLTTRGDVAMSGVFGYELDLTELTAAEKTVVQQQVTTYQALRPLIQFGDFYRLLDPSKGNRCAWEFVQPDQSEVVAFSFNILNVAQPPLRRLRLIGLNPDWQYQEVTTGAIYGGDELMRTGFYEPFATEDFTSQRYHFKALSSKA</sequence>
<keyword evidence="5 6" id="KW-0326">Glycosidase</keyword>
<feature type="domain" description="Glycosyl hydrolase family 36 C-terminal" evidence="7">
    <location>
        <begin position="654"/>
        <end position="730"/>
    </location>
</feature>
<comment type="catalytic activity">
    <reaction evidence="1 6">
        <text>Hydrolysis of terminal, non-reducing alpha-D-galactose residues in alpha-D-galactosides, including galactose oligosaccharides, galactomannans and galactolipids.</text>
        <dbReference type="EC" id="3.2.1.22"/>
    </reaction>
</comment>